<keyword evidence="6" id="KW-1185">Reference proteome</keyword>
<dbReference type="InterPro" id="IPR051011">
    <property type="entry name" value="Metal_resp_trans_reg"/>
</dbReference>
<reference evidence="6" key="1">
    <citation type="journal article" date="2019" name="Int. J. Syst. Evol. Microbiol.">
        <title>The Global Catalogue of Microorganisms (GCM) 10K type strain sequencing project: providing services to taxonomists for standard genome sequencing and annotation.</title>
        <authorList>
            <consortium name="The Broad Institute Genomics Platform"/>
            <consortium name="The Broad Institute Genome Sequencing Center for Infectious Disease"/>
            <person name="Wu L."/>
            <person name="Ma J."/>
        </authorList>
    </citation>
    <scope>NUCLEOTIDE SEQUENCE [LARGE SCALE GENOMIC DNA]</scope>
    <source>
        <strain evidence="6">CGMCC 4.7241</strain>
    </source>
</reference>
<dbReference type="Proteomes" id="UP001595699">
    <property type="component" value="Unassembled WGS sequence"/>
</dbReference>
<dbReference type="EMBL" id="JBHRZH010000041">
    <property type="protein sequence ID" value="MFC3765661.1"/>
    <property type="molecule type" value="Genomic_DNA"/>
</dbReference>
<evidence type="ECO:0000256" key="1">
    <source>
        <dbReference type="ARBA" id="ARBA00023015"/>
    </source>
</evidence>
<dbReference type="Pfam" id="PF19361">
    <property type="entry name" value="DUF5937"/>
    <property type="match status" value="1"/>
</dbReference>
<dbReference type="PANTHER" id="PTHR43132">
    <property type="entry name" value="ARSENICAL RESISTANCE OPERON REPRESSOR ARSR-RELATED"/>
    <property type="match status" value="1"/>
</dbReference>
<comment type="caution">
    <text evidence="5">The sequence shown here is derived from an EMBL/GenBank/DDBJ whole genome shotgun (WGS) entry which is preliminary data.</text>
</comment>
<sequence>MIVVDLDNASLARLRFAPSPAYELLGWLLLASQERRHPVFGDPGAGARTALRHPDVRLVASLLPPGGRGYTPDFLTPPPAHNGPRAFEDQLSAIASTDPEVVAREVGWCELLARRLASETRSEVQKGSLASRVAAGMRTFWQATLADGWATLRTSLDADIRTRADRLAAEGAGAVLGSIHENVRWTGERVEIEWTGEFEHETVRDSDIVLAPSALCWPRLSVQLHDHTIFCYPADGIGGSGPGHADRMAAVADLLGASRAALLADLTEPRSTGDLSRRHQLAPATVSHHLGVLLRAGLVDRSRDGRTVHYRRSTRGDALVA</sequence>
<dbReference type="SUPFAM" id="SSF46785">
    <property type="entry name" value="Winged helix' DNA-binding domain"/>
    <property type="match status" value="1"/>
</dbReference>
<dbReference type="Pfam" id="PF12840">
    <property type="entry name" value="HTH_20"/>
    <property type="match status" value="1"/>
</dbReference>
<gene>
    <name evidence="5" type="ORF">ACFOUW_32835</name>
</gene>
<dbReference type="PANTHER" id="PTHR43132:SF2">
    <property type="entry name" value="ARSENICAL RESISTANCE OPERON REPRESSOR ARSR-RELATED"/>
    <property type="match status" value="1"/>
</dbReference>
<dbReference type="Gene3D" id="1.10.10.10">
    <property type="entry name" value="Winged helix-like DNA-binding domain superfamily/Winged helix DNA-binding domain"/>
    <property type="match status" value="1"/>
</dbReference>
<dbReference type="InterPro" id="IPR045981">
    <property type="entry name" value="DUF5937"/>
</dbReference>
<evidence type="ECO:0000259" key="4">
    <source>
        <dbReference type="PROSITE" id="PS50987"/>
    </source>
</evidence>
<dbReference type="InterPro" id="IPR011991">
    <property type="entry name" value="ArsR-like_HTH"/>
</dbReference>
<feature type="domain" description="HTH arsR-type" evidence="4">
    <location>
        <begin position="237"/>
        <end position="321"/>
    </location>
</feature>
<dbReference type="RefSeq" id="WP_205116459.1">
    <property type="nucleotide sequence ID" value="NZ_JAFBCM010000001.1"/>
</dbReference>
<keyword evidence="3" id="KW-0804">Transcription</keyword>
<dbReference type="InterPro" id="IPR001845">
    <property type="entry name" value="HTH_ArsR_DNA-bd_dom"/>
</dbReference>
<name>A0ABV7YKG1_9ACTN</name>
<evidence type="ECO:0000256" key="2">
    <source>
        <dbReference type="ARBA" id="ARBA00023125"/>
    </source>
</evidence>
<dbReference type="PROSITE" id="PS50987">
    <property type="entry name" value="HTH_ARSR_2"/>
    <property type="match status" value="1"/>
</dbReference>
<protein>
    <submittedName>
        <fullName evidence="5">DUF5937 family protein</fullName>
    </submittedName>
</protein>
<dbReference type="InterPro" id="IPR036390">
    <property type="entry name" value="WH_DNA-bd_sf"/>
</dbReference>
<proteinExistence type="predicted"/>
<dbReference type="CDD" id="cd00090">
    <property type="entry name" value="HTH_ARSR"/>
    <property type="match status" value="1"/>
</dbReference>
<dbReference type="SMART" id="SM00418">
    <property type="entry name" value="HTH_ARSR"/>
    <property type="match status" value="1"/>
</dbReference>
<evidence type="ECO:0000256" key="3">
    <source>
        <dbReference type="ARBA" id="ARBA00023163"/>
    </source>
</evidence>
<keyword evidence="1" id="KW-0805">Transcription regulation</keyword>
<evidence type="ECO:0000313" key="6">
    <source>
        <dbReference type="Proteomes" id="UP001595699"/>
    </source>
</evidence>
<accession>A0ABV7YKG1</accession>
<keyword evidence="2" id="KW-0238">DNA-binding</keyword>
<organism evidence="5 6">
    <name type="scientific">Tenggerimyces flavus</name>
    <dbReference type="NCBI Taxonomy" id="1708749"/>
    <lineage>
        <taxon>Bacteria</taxon>
        <taxon>Bacillati</taxon>
        <taxon>Actinomycetota</taxon>
        <taxon>Actinomycetes</taxon>
        <taxon>Propionibacteriales</taxon>
        <taxon>Nocardioidaceae</taxon>
        <taxon>Tenggerimyces</taxon>
    </lineage>
</organism>
<evidence type="ECO:0000313" key="5">
    <source>
        <dbReference type="EMBL" id="MFC3765661.1"/>
    </source>
</evidence>
<dbReference type="InterPro" id="IPR036388">
    <property type="entry name" value="WH-like_DNA-bd_sf"/>
</dbReference>